<feature type="compositionally biased region" description="Basic and acidic residues" evidence="6">
    <location>
        <begin position="165"/>
        <end position="204"/>
    </location>
</feature>
<evidence type="ECO:0000256" key="6">
    <source>
        <dbReference type="SAM" id="MobiDB-lite"/>
    </source>
</evidence>
<keyword evidence="5" id="KW-0864">Zinc transport</keyword>
<evidence type="ECO:0000256" key="2">
    <source>
        <dbReference type="ARBA" id="ARBA00015915"/>
    </source>
</evidence>
<name>A0A6N4DK39_9GAMM</name>
<gene>
    <name evidence="7" type="ORF">C3L24_09395</name>
</gene>
<dbReference type="PANTHER" id="PTHR42953">
    <property type="entry name" value="HIGH-AFFINITY ZINC UPTAKE SYSTEM PROTEIN ZNUA-RELATED"/>
    <property type="match status" value="1"/>
</dbReference>
<feature type="region of interest" description="Disordered" evidence="6">
    <location>
        <begin position="155"/>
        <end position="206"/>
    </location>
</feature>
<protein>
    <recommendedName>
        <fullName evidence="2">High-affinity zinc uptake system protein ZnuA</fullName>
    </recommendedName>
</protein>
<comment type="caution">
    <text evidence="7">The sequence shown here is derived from an EMBL/GenBank/DDBJ whole genome shotgun (WGS) entry which is preliminary data.</text>
</comment>
<dbReference type="InterPro" id="IPR050492">
    <property type="entry name" value="Bact_metal-bind_prot9"/>
</dbReference>
<evidence type="ECO:0000313" key="8">
    <source>
        <dbReference type="Proteomes" id="UP000250928"/>
    </source>
</evidence>
<dbReference type="Proteomes" id="UP000250928">
    <property type="component" value="Unassembled WGS sequence"/>
</dbReference>
<keyword evidence="5" id="KW-0862">Zinc</keyword>
<evidence type="ECO:0000313" key="7">
    <source>
        <dbReference type="EMBL" id="PUE00340.1"/>
    </source>
</evidence>
<comment type="similarity">
    <text evidence="1">Belongs to the bacterial solute-binding protein 9 family.</text>
</comment>
<dbReference type="EMBL" id="PQCO01000225">
    <property type="protein sequence ID" value="PUE00340.1"/>
    <property type="molecule type" value="Genomic_DNA"/>
</dbReference>
<dbReference type="AlphaFoldDB" id="A0A6N4DK39"/>
<dbReference type="GO" id="GO:0046872">
    <property type="term" value="F:metal ion binding"/>
    <property type="evidence" value="ECO:0007669"/>
    <property type="project" value="InterPro"/>
</dbReference>
<evidence type="ECO:0000256" key="5">
    <source>
        <dbReference type="ARBA" id="ARBA00022906"/>
    </source>
</evidence>
<evidence type="ECO:0000256" key="3">
    <source>
        <dbReference type="ARBA" id="ARBA00022448"/>
    </source>
</evidence>
<dbReference type="InterPro" id="IPR006127">
    <property type="entry name" value="ZnuA-like"/>
</dbReference>
<evidence type="ECO:0000256" key="1">
    <source>
        <dbReference type="ARBA" id="ARBA00011028"/>
    </source>
</evidence>
<sequence length="360" mass="39936">MHRIFRERGVGMVSRLAGILKCDNITITPVSTDLRVMYRLPFTLFLVLLLALVGVHRAAAAPRVFVSIPPQQYLVEGIAGDLLEVEVMVGPGQNPATYEPLPRQMARLSGALLYYRIGVPFERVWMTRLLANNPSLEVLDARQGIALRAIEAHGHAEKDDDDQDDHGHPQHDAEKDDDHGHPQHDDHGHPQHDDHGHPGGDDPHIWLSPRRMARMADLLLERLVRLAPGEEAVMRANHHALRGRLEALDRELQTLLAPLRGRAFLVYHPSWGYFADDYGLRQVPIEAGGREPGARALVGLIEQARAGRVRSIFVQRQFAQGQARALADAVGARLVVIDPLSGAYVENLRQAARAIAEGVE</sequence>
<keyword evidence="5" id="KW-0406">Ion transport</keyword>
<keyword evidence="4" id="KW-0732">Signal</keyword>
<accession>A0A6N4DK39</accession>
<keyword evidence="3" id="KW-0813">Transport</keyword>
<dbReference type="PANTHER" id="PTHR42953:SF3">
    <property type="entry name" value="HIGH-AFFINITY ZINC UPTAKE SYSTEM PROTEIN ZNUA"/>
    <property type="match status" value="1"/>
</dbReference>
<proteinExistence type="inferred from homology"/>
<evidence type="ECO:0000256" key="4">
    <source>
        <dbReference type="ARBA" id="ARBA00022729"/>
    </source>
</evidence>
<organism evidence="7 8">
    <name type="scientific">Candidatus Sedimenticola endophacoides</name>
    <dbReference type="NCBI Taxonomy" id="2548426"/>
    <lineage>
        <taxon>Bacteria</taxon>
        <taxon>Pseudomonadati</taxon>
        <taxon>Pseudomonadota</taxon>
        <taxon>Gammaproteobacteria</taxon>
        <taxon>Chromatiales</taxon>
        <taxon>Sedimenticolaceae</taxon>
        <taxon>Sedimenticola</taxon>
    </lineage>
</organism>
<dbReference type="Pfam" id="PF01297">
    <property type="entry name" value="ZnuA"/>
    <property type="match status" value="1"/>
</dbReference>
<reference evidence="7 8" key="1">
    <citation type="submission" date="2018-01" db="EMBL/GenBank/DDBJ databases">
        <title>Novel co-symbiosis in the lucinid bivalve Phacoides pectinatus.</title>
        <authorList>
            <person name="Lim S.J."/>
            <person name="Davis B.G."/>
            <person name="Gill D.E."/>
            <person name="Engel A.S."/>
            <person name="Anderson L.C."/>
            <person name="Campbell B.J."/>
        </authorList>
    </citation>
    <scope>NUCLEOTIDE SEQUENCE [LARGE SCALE GENOMIC DNA]</scope>
    <source>
        <strain evidence="7">N3_P5</strain>
    </source>
</reference>
<dbReference type="Gene3D" id="3.40.50.1980">
    <property type="entry name" value="Nitrogenase molybdenum iron protein domain"/>
    <property type="match status" value="2"/>
</dbReference>
<dbReference type="SUPFAM" id="SSF53807">
    <property type="entry name" value="Helical backbone' metal receptor"/>
    <property type="match status" value="1"/>
</dbReference>
<dbReference type="GO" id="GO:0006829">
    <property type="term" value="P:zinc ion transport"/>
    <property type="evidence" value="ECO:0007669"/>
    <property type="project" value="UniProtKB-KW"/>
</dbReference>